<evidence type="ECO:0000313" key="3">
    <source>
        <dbReference type="Proteomes" id="UP001567538"/>
    </source>
</evidence>
<sequence>MANKVRVEAIQIVVPTKPTDPRQTRRITVSENVRSTAVLQRCFHLLLCYNKASSDDSGWLVAGQIKESLGRALQDYPLLAGRLRWCDADLEIVPNDSGTRLVESKAEMALGDFVEMEEKREDEAELVFWEDVLHHTPQFSPLIYVQVTNFTCGGYSIGISCSLLLADPFTLTTIIKKWATLHNNIVSTSEIPKISTFYLPNYGPPPSSTSLLIGSNTSKAAAESVIFKIPTNILNSDNNIHKHLAALCVEEAEHDTGRKLAPNLSLLVQVPSGDDRVEVCSRQGLFECSTLGHGVKGVSCARTWDELELDNICFSEGNKLVYASCWINSVIDEGSVIIAPSTDQGVQIVVTFT</sequence>
<reference evidence="2 3" key="1">
    <citation type="submission" date="2024-06" db="EMBL/GenBank/DDBJ databases">
        <title>A chromosome level genome sequence of Diviner's sage (Salvia divinorum).</title>
        <authorList>
            <person name="Ford S.A."/>
            <person name="Ro D.-K."/>
            <person name="Ness R.W."/>
            <person name="Phillips M.A."/>
        </authorList>
    </citation>
    <scope>NUCLEOTIDE SEQUENCE [LARGE SCALE GENOMIC DNA]</scope>
    <source>
        <strain evidence="2">SAF-2024a</strain>
        <tissue evidence="2">Leaf</tissue>
    </source>
</reference>
<dbReference type="Proteomes" id="UP001567538">
    <property type="component" value="Unassembled WGS sequence"/>
</dbReference>
<accession>A0ABD1HFZ4</accession>
<dbReference type="PANTHER" id="PTHR31642:SF299">
    <property type="entry name" value="OS02G0653400 PROTEIN"/>
    <property type="match status" value="1"/>
</dbReference>
<evidence type="ECO:0000313" key="2">
    <source>
        <dbReference type="EMBL" id="KAL1553989.1"/>
    </source>
</evidence>
<dbReference type="InterPro" id="IPR023213">
    <property type="entry name" value="CAT-like_dom_sf"/>
</dbReference>
<organism evidence="2 3">
    <name type="scientific">Salvia divinorum</name>
    <name type="common">Maria pastora</name>
    <name type="synonym">Diviner's sage</name>
    <dbReference type="NCBI Taxonomy" id="28513"/>
    <lineage>
        <taxon>Eukaryota</taxon>
        <taxon>Viridiplantae</taxon>
        <taxon>Streptophyta</taxon>
        <taxon>Embryophyta</taxon>
        <taxon>Tracheophyta</taxon>
        <taxon>Spermatophyta</taxon>
        <taxon>Magnoliopsida</taxon>
        <taxon>eudicotyledons</taxon>
        <taxon>Gunneridae</taxon>
        <taxon>Pentapetalae</taxon>
        <taxon>asterids</taxon>
        <taxon>lamiids</taxon>
        <taxon>Lamiales</taxon>
        <taxon>Lamiaceae</taxon>
        <taxon>Nepetoideae</taxon>
        <taxon>Mentheae</taxon>
        <taxon>Salviinae</taxon>
        <taxon>Salvia</taxon>
        <taxon>Salvia subgen. Calosphace</taxon>
    </lineage>
</organism>
<keyword evidence="3" id="KW-1185">Reference proteome</keyword>
<comment type="similarity">
    <text evidence="1">Belongs to the plant acyltransferase family.</text>
</comment>
<dbReference type="EMBL" id="JBEAFC010000006">
    <property type="protein sequence ID" value="KAL1553989.1"/>
    <property type="molecule type" value="Genomic_DNA"/>
</dbReference>
<dbReference type="AlphaFoldDB" id="A0ABD1HFZ4"/>
<proteinExistence type="inferred from homology"/>
<evidence type="ECO:0000256" key="1">
    <source>
        <dbReference type="ARBA" id="ARBA00009861"/>
    </source>
</evidence>
<dbReference type="PANTHER" id="PTHR31642">
    <property type="entry name" value="TRICHOTHECENE 3-O-ACETYLTRANSFERASE"/>
    <property type="match status" value="1"/>
</dbReference>
<protein>
    <submittedName>
        <fullName evidence="2">Uncharacterized protein</fullName>
    </submittedName>
</protein>
<comment type="caution">
    <text evidence="2">The sequence shown here is derived from an EMBL/GenBank/DDBJ whole genome shotgun (WGS) entry which is preliminary data.</text>
</comment>
<dbReference type="InterPro" id="IPR050317">
    <property type="entry name" value="Plant_Fungal_Acyltransferase"/>
</dbReference>
<dbReference type="Pfam" id="PF02458">
    <property type="entry name" value="Transferase"/>
    <property type="match status" value="1"/>
</dbReference>
<dbReference type="Gene3D" id="3.30.559.10">
    <property type="entry name" value="Chloramphenicol acetyltransferase-like domain"/>
    <property type="match status" value="1"/>
</dbReference>
<gene>
    <name evidence="2" type="ORF">AAHA92_14596</name>
</gene>
<name>A0ABD1HFZ4_SALDI</name>